<keyword evidence="2 9" id="KW-0820">tRNA-binding</keyword>
<dbReference type="RefSeq" id="WP_088919744.1">
    <property type="nucleotide sequence ID" value="NZ_CP018632.1"/>
</dbReference>
<feature type="binding site" evidence="9 12">
    <location>
        <begin position="232"/>
        <end position="233"/>
    </location>
    <ligand>
        <name>FMN</name>
        <dbReference type="ChEBI" id="CHEBI:58210"/>
    </ligand>
</feature>
<dbReference type="EMBL" id="CP018632">
    <property type="protein sequence ID" value="ASJ74755.1"/>
    <property type="molecule type" value="Genomic_DNA"/>
</dbReference>
<feature type="site" description="Interacts with tRNA" evidence="9">
    <location>
        <position position="185"/>
    </location>
</feature>
<feature type="binding site" evidence="9 12">
    <location>
        <position position="170"/>
    </location>
    <ligand>
        <name>FMN</name>
        <dbReference type="ChEBI" id="CHEBI:58210"/>
    </ligand>
</feature>
<evidence type="ECO:0000256" key="5">
    <source>
        <dbReference type="ARBA" id="ARBA00022694"/>
    </source>
</evidence>
<evidence type="ECO:0000256" key="1">
    <source>
        <dbReference type="ARBA" id="ARBA00001917"/>
    </source>
</evidence>
<dbReference type="Gene3D" id="1.20.120.1460">
    <property type="match status" value="1"/>
</dbReference>
<comment type="similarity">
    <text evidence="9">Belongs to the Dus family. DusA subfamily.</text>
</comment>
<dbReference type="GO" id="GO:0102266">
    <property type="term" value="F:tRNA-dihydrouridine20a synthase activity"/>
    <property type="evidence" value="ECO:0007669"/>
    <property type="project" value="RHEA"/>
</dbReference>
<keyword evidence="5 9" id="KW-0819">tRNA processing</keyword>
<sequence>MPEPFDKAHRKLVVAPMMELTDRHYRYLARLLTRHTLLYTEMLTCKAVIHGDRSYLLGKHAAEGPVVLQLGGSDVAEMAQAAAIGAEWGYDEINMNVGCPSDRVKAGRFGACLMAEPQLVRDVVAGMAAAVDVPVTVKCRLGIDRDDSYEALESFVDQVAASGCEYFTVHARKAWLDGLSPKENRTIPPLRYEYVYRLKQAFPQLHISINGGIDSLDASLEHLQQVDGVMVGRAAYYSPAMLAESDQRIFPELAGGYEHLADLETLSAVALAYARYMQEWLDQGVRMSSLSRHLIPLFQEVPGSRLWRRHLSEHASKTTDAVALVEQALEYVTSDARRTA</sequence>
<comment type="catalytic activity">
    <reaction evidence="9">
        <text>5,6-dihydrouridine(20a) in tRNA + NADP(+) = uridine(20a) in tRNA + NADPH + H(+)</text>
        <dbReference type="Rhea" id="RHEA:53344"/>
        <dbReference type="Rhea" id="RHEA-COMP:13535"/>
        <dbReference type="Rhea" id="RHEA-COMP:13536"/>
        <dbReference type="ChEBI" id="CHEBI:15378"/>
        <dbReference type="ChEBI" id="CHEBI:57783"/>
        <dbReference type="ChEBI" id="CHEBI:58349"/>
        <dbReference type="ChEBI" id="CHEBI:65315"/>
        <dbReference type="ChEBI" id="CHEBI:74443"/>
    </reaction>
</comment>
<dbReference type="Pfam" id="PF01207">
    <property type="entry name" value="Dus"/>
    <property type="match status" value="1"/>
</dbReference>
<feature type="binding site" evidence="9 12">
    <location>
        <position position="138"/>
    </location>
    <ligand>
        <name>FMN</name>
        <dbReference type="ChEBI" id="CHEBI:58210"/>
    </ligand>
</feature>
<evidence type="ECO:0000256" key="8">
    <source>
        <dbReference type="ARBA" id="ARBA00023002"/>
    </source>
</evidence>
<evidence type="ECO:0000313" key="15">
    <source>
        <dbReference type="Proteomes" id="UP000250079"/>
    </source>
</evidence>
<feature type="site" description="Interacts with tRNA" evidence="9">
    <location>
        <position position="96"/>
    </location>
</feature>
<dbReference type="InterPro" id="IPR035587">
    <property type="entry name" value="DUS-like_FMN-bd"/>
</dbReference>
<keyword evidence="4 9" id="KW-0288">FMN</keyword>
<dbReference type="EC" id="1.3.1.91" evidence="9"/>
<dbReference type="KEGG" id="gai:IMCC3135_23430"/>
<evidence type="ECO:0000313" key="14">
    <source>
        <dbReference type="EMBL" id="ASJ74755.1"/>
    </source>
</evidence>
<dbReference type="Gene3D" id="3.20.20.70">
    <property type="entry name" value="Aldolase class I"/>
    <property type="match status" value="1"/>
</dbReference>
<dbReference type="PIRSF" id="PIRSF006621">
    <property type="entry name" value="Dus"/>
    <property type="match status" value="1"/>
</dbReference>
<proteinExistence type="inferred from homology"/>
<comment type="similarity">
    <text evidence="10">Belongs to the dus family.</text>
</comment>
<feature type="active site" description="Proton donor" evidence="9 11">
    <location>
        <position position="99"/>
    </location>
</feature>
<dbReference type="HAMAP" id="MF_02041">
    <property type="entry name" value="DusA_subfam"/>
    <property type="match status" value="1"/>
</dbReference>
<keyword evidence="12" id="KW-0547">Nucleotide-binding</keyword>
<keyword evidence="8 9" id="KW-0560">Oxidoreductase</keyword>
<dbReference type="PANTHER" id="PTHR42907:SF1">
    <property type="entry name" value="FMN-LINKED OXIDOREDUCTASES SUPERFAMILY PROTEIN"/>
    <property type="match status" value="1"/>
</dbReference>
<dbReference type="NCBIfam" id="NF008774">
    <property type="entry name" value="PRK11815.1"/>
    <property type="match status" value="1"/>
</dbReference>
<dbReference type="GO" id="GO:0000049">
    <property type="term" value="F:tRNA binding"/>
    <property type="evidence" value="ECO:0007669"/>
    <property type="project" value="UniProtKB-UniRule"/>
</dbReference>
<dbReference type="NCBIfam" id="TIGR00742">
    <property type="entry name" value="yjbN"/>
    <property type="match status" value="1"/>
</dbReference>
<evidence type="ECO:0000256" key="9">
    <source>
        <dbReference type="HAMAP-Rule" id="MF_02041"/>
    </source>
</evidence>
<dbReference type="PROSITE" id="PS01136">
    <property type="entry name" value="UPF0034"/>
    <property type="match status" value="1"/>
</dbReference>
<feature type="domain" description="DUS-like FMN-binding" evidence="13">
    <location>
        <begin position="14"/>
        <end position="328"/>
    </location>
</feature>
<comment type="catalytic activity">
    <reaction evidence="9">
        <text>5,6-dihydrouridine(20) in tRNA + NADP(+) = uridine(20) in tRNA + NADPH + H(+)</text>
        <dbReference type="Rhea" id="RHEA:53336"/>
        <dbReference type="Rhea" id="RHEA-COMP:13533"/>
        <dbReference type="Rhea" id="RHEA-COMP:13534"/>
        <dbReference type="ChEBI" id="CHEBI:15378"/>
        <dbReference type="ChEBI" id="CHEBI:57783"/>
        <dbReference type="ChEBI" id="CHEBI:58349"/>
        <dbReference type="ChEBI" id="CHEBI:65315"/>
        <dbReference type="ChEBI" id="CHEBI:74443"/>
        <dbReference type="EC" id="1.3.1.91"/>
    </reaction>
</comment>
<keyword evidence="7 9" id="KW-0694">RNA-binding</keyword>
<feature type="binding site" evidence="9 12">
    <location>
        <begin position="16"/>
        <end position="18"/>
    </location>
    <ligand>
        <name>FMN</name>
        <dbReference type="ChEBI" id="CHEBI:58210"/>
    </ligand>
</feature>
<comment type="function">
    <text evidence="9">Catalyzes the synthesis of 5,6-dihydrouridine (D), a modified base found in the D-loop of most tRNAs, via the reduction of the C5-C6 double bond in target uridines. Specifically modifies U20 and U20a in tRNAs.</text>
</comment>
<evidence type="ECO:0000256" key="3">
    <source>
        <dbReference type="ARBA" id="ARBA00022630"/>
    </source>
</evidence>
<dbReference type="InterPro" id="IPR013785">
    <property type="entry name" value="Aldolase_TIM"/>
</dbReference>
<evidence type="ECO:0000256" key="2">
    <source>
        <dbReference type="ARBA" id="ARBA00022555"/>
    </source>
</evidence>
<keyword evidence="3 9" id="KW-0285">Flavoprotein</keyword>
<dbReference type="GO" id="GO:0050660">
    <property type="term" value="F:flavin adenine dinucleotide binding"/>
    <property type="evidence" value="ECO:0007669"/>
    <property type="project" value="InterPro"/>
</dbReference>
<dbReference type="AlphaFoldDB" id="A0A2Z2NW65"/>
<dbReference type="InterPro" id="IPR001269">
    <property type="entry name" value="DUS_fam"/>
</dbReference>
<evidence type="ECO:0000256" key="6">
    <source>
        <dbReference type="ARBA" id="ARBA00022857"/>
    </source>
</evidence>
<feature type="site" description="Interacts with tRNA; defines subfamily-specific binding signature" evidence="9">
    <location>
        <position position="308"/>
    </location>
</feature>
<dbReference type="CDD" id="cd02801">
    <property type="entry name" value="DUS_like_FMN"/>
    <property type="match status" value="1"/>
</dbReference>
<feature type="binding site" evidence="9 12">
    <location>
        <begin position="210"/>
        <end position="212"/>
    </location>
    <ligand>
        <name>FMN</name>
        <dbReference type="ChEBI" id="CHEBI:58210"/>
    </ligand>
</feature>
<organism evidence="14 15">
    <name type="scientific">Granulosicoccus antarcticus IMCC3135</name>
    <dbReference type="NCBI Taxonomy" id="1192854"/>
    <lineage>
        <taxon>Bacteria</taxon>
        <taxon>Pseudomonadati</taxon>
        <taxon>Pseudomonadota</taxon>
        <taxon>Gammaproteobacteria</taxon>
        <taxon>Chromatiales</taxon>
        <taxon>Granulosicoccaceae</taxon>
        <taxon>Granulosicoccus</taxon>
    </lineage>
</organism>
<keyword evidence="15" id="KW-1185">Reference proteome</keyword>
<gene>
    <name evidence="9 14" type="primary">dusA</name>
    <name evidence="14" type="ORF">IMCC3135_23430</name>
</gene>
<evidence type="ECO:0000256" key="4">
    <source>
        <dbReference type="ARBA" id="ARBA00022643"/>
    </source>
</evidence>
<dbReference type="Proteomes" id="UP000250079">
    <property type="component" value="Chromosome"/>
</dbReference>
<evidence type="ECO:0000256" key="11">
    <source>
        <dbReference type="PIRSR" id="PIRSR006621-1"/>
    </source>
</evidence>
<name>A0A2Z2NW65_9GAMM</name>
<feature type="site" description="Interacts with tRNA; defines subfamily-specific binding signature" evidence="9">
    <location>
        <position position="305"/>
    </location>
</feature>
<feature type="binding site" evidence="9 12">
    <location>
        <position position="69"/>
    </location>
    <ligand>
        <name>FMN</name>
        <dbReference type="ChEBI" id="CHEBI:58210"/>
    </ligand>
</feature>
<dbReference type="InterPro" id="IPR018517">
    <property type="entry name" value="tRNA_hU_synthase_CS"/>
</dbReference>
<dbReference type="OrthoDB" id="9783413at2"/>
<dbReference type="GO" id="GO:0010181">
    <property type="term" value="F:FMN binding"/>
    <property type="evidence" value="ECO:0007669"/>
    <property type="project" value="UniProtKB-UniRule"/>
</dbReference>
<evidence type="ECO:0000256" key="10">
    <source>
        <dbReference type="PIRNR" id="PIRNR006621"/>
    </source>
</evidence>
<dbReference type="GO" id="GO:0102264">
    <property type="term" value="F:tRNA-dihydrouridine20 synthase activity"/>
    <property type="evidence" value="ECO:0007669"/>
    <property type="project" value="UniProtKB-EC"/>
</dbReference>
<evidence type="ECO:0000256" key="7">
    <source>
        <dbReference type="ARBA" id="ARBA00022884"/>
    </source>
</evidence>
<protein>
    <recommendedName>
        <fullName evidence="9">tRNA-dihydrouridine(20/20a) synthase</fullName>
        <ecNumber evidence="9">1.3.1.91</ecNumber>
    </recommendedName>
    <alternativeName>
        <fullName evidence="9">U20-specific dihydrouridine synthase</fullName>
        <shortName evidence="9">U20-specific Dus</shortName>
    </alternativeName>
    <alternativeName>
        <fullName evidence="9">tRNA-dihydrouridine synthase A</fullName>
    </alternativeName>
</protein>
<comment type="catalytic activity">
    <reaction evidence="9">
        <text>5,6-dihydrouridine(20) in tRNA + NAD(+) = uridine(20) in tRNA + NADH + H(+)</text>
        <dbReference type="Rhea" id="RHEA:53340"/>
        <dbReference type="Rhea" id="RHEA-COMP:13533"/>
        <dbReference type="Rhea" id="RHEA-COMP:13534"/>
        <dbReference type="ChEBI" id="CHEBI:15378"/>
        <dbReference type="ChEBI" id="CHEBI:57540"/>
        <dbReference type="ChEBI" id="CHEBI:57945"/>
        <dbReference type="ChEBI" id="CHEBI:65315"/>
        <dbReference type="ChEBI" id="CHEBI:74443"/>
        <dbReference type="EC" id="1.3.1.91"/>
    </reaction>
</comment>
<keyword evidence="6 9" id="KW-0521">NADP</keyword>
<dbReference type="PANTHER" id="PTHR42907">
    <property type="entry name" value="FMN-LINKED OXIDOREDUCTASES SUPERFAMILY PROTEIN"/>
    <property type="match status" value="1"/>
</dbReference>
<dbReference type="SUPFAM" id="SSF51395">
    <property type="entry name" value="FMN-linked oxidoreductases"/>
    <property type="match status" value="1"/>
</dbReference>
<dbReference type="InterPro" id="IPR004653">
    <property type="entry name" value="DusA"/>
</dbReference>
<comment type="cofactor">
    <cofactor evidence="1 9 10 12">
        <name>FMN</name>
        <dbReference type="ChEBI" id="CHEBI:58210"/>
    </cofactor>
</comment>
<feature type="site" description="Interacts with tRNA; defines subfamily-specific binding signature" evidence="9">
    <location>
        <position position="182"/>
    </location>
</feature>
<reference evidence="14 15" key="1">
    <citation type="submission" date="2016-12" db="EMBL/GenBank/DDBJ databases">
        <authorList>
            <person name="Song W.-J."/>
            <person name="Kurnit D.M."/>
        </authorList>
    </citation>
    <scope>NUCLEOTIDE SEQUENCE [LARGE SCALE GENOMIC DNA]</scope>
    <source>
        <strain evidence="14 15">IMCC3135</strain>
    </source>
</reference>
<evidence type="ECO:0000259" key="13">
    <source>
        <dbReference type="Pfam" id="PF01207"/>
    </source>
</evidence>
<evidence type="ECO:0000256" key="12">
    <source>
        <dbReference type="PIRSR" id="PIRSR006621-2"/>
    </source>
</evidence>
<comment type="catalytic activity">
    <reaction evidence="9">
        <text>5,6-dihydrouridine(20a) in tRNA + NAD(+) = uridine(20a) in tRNA + NADH + H(+)</text>
        <dbReference type="Rhea" id="RHEA:53348"/>
        <dbReference type="Rhea" id="RHEA-COMP:13535"/>
        <dbReference type="Rhea" id="RHEA-COMP:13536"/>
        <dbReference type="ChEBI" id="CHEBI:15378"/>
        <dbReference type="ChEBI" id="CHEBI:57540"/>
        <dbReference type="ChEBI" id="CHEBI:57945"/>
        <dbReference type="ChEBI" id="CHEBI:65315"/>
        <dbReference type="ChEBI" id="CHEBI:74443"/>
    </reaction>
</comment>
<accession>A0A2Z2NW65</accession>